<feature type="transmembrane region" description="Helical" evidence="1">
    <location>
        <begin position="48"/>
        <end position="65"/>
    </location>
</feature>
<keyword evidence="1" id="KW-0472">Membrane</keyword>
<proteinExistence type="predicted"/>
<evidence type="ECO:0000313" key="3">
    <source>
        <dbReference type="EMBL" id="QJI00339.1"/>
    </source>
</evidence>
<dbReference type="EMBL" id="MT144844">
    <property type="protein sequence ID" value="QJI00339.1"/>
    <property type="molecule type" value="Genomic_DNA"/>
</dbReference>
<sequence>MNFLVCDSAWTLGPAGEIGCSGALTQYTTEEMSALVNPGLSNEDRAELISLTIALFAAVFVILVIKKVL</sequence>
<dbReference type="AlphaFoldDB" id="A0A6H1Z837"/>
<protein>
    <submittedName>
        <fullName evidence="2">Uncharacterized protein</fullName>
    </submittedName>
</protein>
<keyword evidence="1" id="KW-1133">Transmembrane helix</keyword>
<reference evidence="2" key="1">
    <citation type="submission" date="2020-03" db="EMBL/GenBank/DDBJ databases">
        <title>The deep terrestrial virosphere.</title>
        <authorList>
            <person name="Holmfeldt K."/>
            <person name="Nilsson E."/>
            <person name="Simone D."/>
            <person name="Lopez-Fernandez M."/>
            <person name="Wu X."/>
            <person name="de Brujin I."/>
            <person name="Lundin D."/>
            <person name="Andersson A."/>
            <person name="Bertilsson S."/>
            <person name="Dopson M."/>
        </authorList>
    </citation>
    <scope>NUCLEOTIDE SEQUENCE</scope>
    <source>
        <strain evidence="2">TM448A03113</strain>
        <strain evidence="3">TM448B01926</strain>
    </source>
</reference>
<evidence type="ECO:0000313" key="2">
    <source>
        <dbReference type="EMBL" id="QJA43621.1"/>
    </source>
</evidence>
<dbReference type="EMBL" id="MT144382">
    <property type="protein sequence ID" value="QJA43621.1"/>
    <property type="molecule type" value="Genomic_DNA"/>
</dbReference>
<gene>
    <name evidence="2" type="ORF">TM448A03113_0007</name>
    <name evidence="3" type="ORF">TM448B01926_0006</name>
</gene>
<organism evidence="2">
    <name type="scientific">viral metagenome</name>
    <dbReference type="NCBI Taxonomy" id="1070528"/>
    <lineage>
        <taxon>unclassified sequences</taxon>
        <taxon>metagenomes</taxon>
        <taxon>organismal metagenomes</taxon>
    </lineage>
</organism>
<name>A0A6H1Z837_9ZZZZ</name>
<keyword evidence="1" id="KW-0812">Transmembrane</keyword>
<accession>A0A6H1Z837</accession>
<evidence type="ECO:0000256" key="1">
    <source>
        <dbReference type="SAM" id="Phobius"/>
    </source>
</evidence>